<organism evidence="2 3">
    <name type="scientific">Trichinella nelsoni</name>
    <dbReference type="NCBI Taxonomy" id="6336"/>
    <lineage>
        <taxon>Eukaryota</taxon>
        <taxon>Metazoa</taxon>
        <taxon>Ecdysozoa</taxon>
        <taxon>Nematoda</taxon>
        <taxon>Enoplea</taxon>
        <taxon>Dorylaimia</taxon>
        <taxon>Trichinellida</taxon>
        <taxon>Trichinellidae</taxon>
        <taxon>Trichinella</taxon>
    </lineage>
</organism>
<evidence type="ECO:0000256" key="1">
    <source>
        <dbReference type="SAM" id="Phobius"/>
    </source>
</evidence>
<sequence length="87" mass="10525">MLQVIKRNIFFKFFKHNQYTYKVFNKSAPEKLTGYFQKGENFLQQRLFFIYISGFHFLDSSIVVIWSHFPHVIFYSGAIYTNRERGV</sequence>
<evidence type="ECO:0000313" key="3">
    <source>
        <dbReference type="Proteomes" id="UP000054630"/>
    </source>
</evidence>
<evidence type="ECO:0000313" key="2">
    <source>
        <dbReference type="EMBL" id="KRX20408.1"/>
    </source>
</evidence>
<name>A0A0V0S0Z0_9BILA</name>
<dbReference type="EMBL" id="JYDL01000049">
    <property type="protein sequence ID" value="KRX20408.1"/>
    <property type="molecule type" value="Genomic_DNA"/>
</dbReference>
<protein>
    <submittedName>
        <fullName evidence="2">Uncharacterized protein</fullName>
    </submittedName>
</protein>
<comment type="caution">
    <text evidence="2">The sequence shown here is derived from an EMBL/GenBank/DDBJ whole genome shotgun (WGS) entry which is preliminary data.</text>
</comment>
<dbReference type="Proteomes" id="UP000054630">
    <property type="component" value="Unassembled WGS sequence"/>
</dbReference>
<dbReference type="AlphaFoldDB" id="A0A0V0S0Z0"/>
<feature type="transmembrane region" description="Helical" evidence="1">
    <location>
        <begin position="48"/>
        <end position="69"/>
    </location>
</feature>
<gene>
    <name evidence="2" type="ORF">T07_1416</name>
</gene>
<keyword evidence="3" id="KW-1185">Reference proteome</keyword>
<reference evidence="2 3" key="1">
    <citation type="submission" date="2015-01" db="EMBL/GenBank/DDBJ databases">
        <title>Evolution of Trichinella species and genotypes.</title>
        <authorList>
            <person name="Korhonen P.K."/>
            <person name="Edoardo P."/>
            <person name="Giuseppe L.R."/>
            <person name="Gasser R.B."/>
        </authorList>
    </citation>
    <scope>NUCLEOTIDE SEQUENCE [LARGE SCALE GENOMIC DNA]</scope>
    <source>
        <strain evidence="2">ISS37</strain>
    </source>
</reference>
<proteinExistence type="predicted"/>
<keyword evidence="1" id="KW-0812">Transmembrane</keyword>
<accession>A0A0V0S0Z0</accession>
<keyword evidence="1" id="KW-0472">Membrane</keyword>
<keyword evidence="1" id="KW-1133">Transmembrane helix</keyword>